<dbReference type="InterPro" id="IPR002068">
    <property type="entry name" value="A-crystallin/Hsp20_dom"/>
</dbReference>
<sequence>MMKRSPGFDEFAFDDLFARMSRQFEEMSSQLDGPRSFGREMAIDLREEPEAFVAVVDLPGYEKDDIEITVDDRMLTIEAAREADEADERDHYVHRERRSQSAHRSIRLPGEVRPDGASAGYNNGVLTVSLPKLVVDDDESHRIDIE</sequence>
<dbReference type="InterPro" id="IPR008978">
    <property type="entry name" value="HSP20-like_chaperone"/>
</dbReference>
<evidence type="ECO:0000256" key="2">
    <source>
        <dbReference type="RuleBase" id="RU003616"/>
    </source>
</evidence>
<feature type="compositionally biased region" description="Basic and acidic residues" evidence="3">
    <location>
        <begin position="82"/>
        <end position="93"/>
    </location>
</feature>
<evidence type="ECO:0000259" key="4">
    <source>
        <dbReference type="PROSITE" id="PS01031"/>
    </source>
</evidence>
<dbReference type="InterPro" id="IPR031107">
    <property type="entry name" value="Small_HSP"/>
</dbReference>
<comment type="caution">
    <text evidence="5">The sequence shown here is derived from an EMBL/GenBank/DDBJ whole genome shotgun (WGS) entry which is preliminary data.</text>
</comment>
<dbReference type="PANTHER" id="PTHR11527">
    <property type="entry name" value="HEAT-SHOCK PROTEIN 20 FAMILY MEMBER"/>
    <property type="match status" value="1"/>
</dbReference>
<reference evidence="5 6" key="1">
    <citation type="submission" date="2024-08" db="EMBL/GenBank/DDBJ databases">
        <title>Halobellus sp. MBLA0158 whole genome sequence.</title>
        <authorList>
            <person name="Hwang C.Y."/>
            <person name="Cho E.-S."/>
            <person name="Seo M.-J."/>
        </authorList>
    </citation>
    <scope>NUCLEOTIDE SEQUENCE [LARGE SCALE GENOMIC DNA]</scope>
    <source>
        <strain evidence="5 6">MBLA0158</strain>
    </source>
</reference>
<evidence type="ECO:0000313" key="6">
    <source>
        <dbReference type="Proteomes" id="UP001570511"/>
    </source>
</evidence>
<protein>
    <submittedName>
        <fullName evidence="5">Hsp20/alpha crystallin family protein</fullName>
    </submittedName>
</protein>
<dbReference type="CDD" id="cd06464">
    <property type="entry name" value="ACD_sHsps-like"/>
    <property type="match status" value="1"/>
</dbReference>
<dbReference type="Pfam" id="PF00011">
    <property type="entry name" value="HSP20"/>
    <property type="match status" value="1"/>
</dbReference>
<dbReference type="Proteomes" id="UP001570511">
    <property type="component" value="Unassembled WGS sequence"/>
</dbReference>
<keyword evidence="6" id="KW-1185">Reference proteome</keyword>
<feature type="region of interest" description="Disordered" evidence="3">
    <location>
        <begin position="82"/>
        <end position="123"/>
    </location>
</feature>
<dbReference type="EMBL" id="JBGNYA010000001">
    <property type="protein sequence ID" value="MFA1609920.1"/>
    <property type="molecule type" value="Genomic_DNA"/>
</dbReference>
<feature type="domain" description="SHSP" evidence="4">
    <location>
        <begin position="34"/>
        <end position="146"/>
    </location>
</feature>
<dbReference type="PROSITE" id="PS01031">
    <property type="entry name" value="SHSP"/>
    <property type="match status" value="1"/>
</dbReference>
<dbReference type="Gene3D" id="2.60.40.790">
    <property type="match status" value="1"/>
</dbReference>
<dbReference type="RefSeq" id="WP_372387052.1">
    <property type="nucleotide sequence ID" value="NZ_JBGNYA010000001.1"/>
</dbReference>
<gene>
    <name evidence="5" type="ORF">OS889_02725</name>
</gene>
<dbReference type="AlphaFoldDB" id="A0ABD5MCG5"/>
<organism evidence="5 6">
    <name type="scientific">Halobellus rubicundus</name>
    <dbReference type="NCBI Taxonomy" id="2996466"/>
    <lineage>
        <taxon>Archaea</taxon>
        <taxon>Methanobacteriati</taxon>
        <taxon>Methanobacteriota</taxon>
        <taxon>Stenosarchaea group</taxon>
        <taxon>Halobacteria</taxon>
        <taxon>Halobacteriales</taxon>
        <taxon>Haloferacaceae</taxon>
        <taxon>Halobellus</taxon>
    </lineage>
</organism>
<name>A0ABD5MCG5_9EURY</name>
<proteinExistence type="inferred from homology"/>
<evidence type="ECO:0000256" key="3">
    <source>
        <dbReference type="SAM" id="MobiDB-lite"/>
    </source>
</evidence>
<evidence type="ECO:0000313" key="5">
    <source>
        <dbReference type="EMBL" id="MFA1609920.1"/>
    </source>
</evidence>
<comment type="similarity">
    <text evidence="1 2">Belongs to the small heat shock protein (HSP20) family.</text>
</comment>
<feature type="compositionally biased region" description="Basic residues" evidence="3">
    <location>
        <begin position="94"/>
        <end position="106"/>
    </location>
</feature>
<accession>A0ABD5MCG5</accession>
<dbReference type="SUPFAM" id="SSF49764">
    <property type="entry name" value="HSP20-like chaperones"/>
    <property type="match status" value="1"/>
</dbReference>
<evidence type="ECO:0000256" key="1">
    <source>
        <dbReference type="PROSITE-ProRule" id="PRU00285"/>
    </source>
</evidence>